<name>F9GDR1_FUSOF</name>
<reference evidence="2" key="1">
    <citation type="journal article" date="2012" name="Mol. Plant Microbe Interact.">
        <title>A highly conserved effector in Fusarium oxysporum is required for full virulence on Arabidopsis.</title>
        <authorList>
            <person name="Thatcher L.F."/>
            <person name="Gardiner D.M."/>
            <person name="Kazan K."/>
            <person name="Manners J."/>
        </authorList>
    </citation>
    <scope>NUCLEOTIDE SEQUENCE [LARGE SCALE GENOMIC DNA]</scope>
    <source>
        <strain evidence="2">Fo5176</strain>
    </source>
</reference>
<comment type="caution">
    <text evidence="2">The sequence shown here is derived from an EMBL/GenBank/DDBJ whole genome shotgun (WGS) entry which is preliminary data.</text>
</comment>
<dbReference type="EMBL" id="AFQF01005689">
    <property type="protein sequence ID" value="EGU72694.1"/>
    <property type="molecule type" value="Genomic_DNA"/>
</dbReference>
<proteinExistence type="predicted"/>
<organism evidence="2">
    <name type="scientific">Fusarium oxysporum (strain Fo5176)</name>
    <name type="common">Fusarium vascular wilt</name>
    <dbReference type="NCBI Taxonomy" id="660025"/>
    <lineage>
        <taxon>Eukaryota</taxon>
        <taxon>Fungi</taxon>
        <taxon>Dikarya</taxon>
        <taxon>Ascomycota</taxon>
        <taxon>Pezizomycotina</taxon>
        <taxon>Sordariomycetes</taxon>
        <taxon>Hypocreomycetidae</taxon>
        <taxon>Hypocreales</taxon>
        <taxon>Nectriaceae</taxon>
        <taxon>Fusarium</taxon>
        <taxon>Fusarium oxysporum species complex</taxon>
    </lineage>
</organism>
<accession>F9GDR1</accession>
<gene>
    <name evidence="2" type="ORF">FOXB_16795</name>
</gene>
<evidence type="ECO:0000256" key="1">
    <source>
        <dbReference type="SAM" id="MobiDB-lite"/>
    </source>
</evidence>
<evidence type="ECO:0000313" key="2">
    <source>
        <dbReference type="EMBL" id="EGU72694.1"/>
    </source>
</evidence>
<feature type="region of interest" description="Disordered" evidence="1">
    <location>
        <begin position="42"/>
        <end position="81"/>
    </location>
</feature>
<dbReference type="OrthoDB" id="3920481at2759"/>
<dbReference type="AlphaFoldDB" id="F9GDR1"/>
<feature type="compositionally biased region" description="Polar residues" evidence="1">
    <location>
        <begin position="44"/>
        <end position="54"/>
    </location>
</feature>
<sequence length="210" mass="22314">METLGGRHMQHRVADSQIGTHSAAIVQSKDFLGEALSGVAMDETTPNAGTTPLSSRDALPNEHGAGGPFNQHYCNSSSSKSVSSDSDIAAESASAVAYGLGMDSIQLPIASVEVLRCMRCARSVEATSTDDIGAMGMVRITHNLYYYERCAKIHRPDWVKVAALRRPIPSGARLSLTLRGPHEVEVPLAGSATIGLGEPVSRHDSDKTTR</sequence>
<protein>
    <submittedName>
        <fullName evidence="2">Uncharacterized protein</fullName>
    </submittedName>
</protein>